<feature type="domain" description="Vps16 N-terminal" evidence="5">
    <location>
        <begin position="25"/>
        <end position="429"/>
    </location>
</feature>
<dbReference type="SUPFAM" id="SSF50978">
    <property type="entry name" value="WD40 repeat-like"/>
    <property type="match status" value="1"/>
</dbReference>
<feature type="domain" description="Vps16 C-terminal" evidence="4">
    <location>
        <begin position="526"/>
        <end position="843"/>
    </location>
</feature>
<accession>A0ABP1QN67</accession>
<organism evidence="6 7">
    <name type="scientific">Orchesella dallaii</name>
    <dbReference type="NCBI Taxonomy" id="48710"/>
    <lineage>
        <taxon>Eukaryota</taxon>
        <taxon>Metazoa</taxon>
        <taxon>Ecdysozoa</taxon>
        <taxon>Arthropoda</taxon>
        <taxon>Hexapoda</taxon>
        <taxon>Collembola</taxon>
        <taxon>Entomobryomorpha</taxon>
        <taxon>Entomobryoidea</taxon>
        <taxon>Orchesellidae</taxon>
        <taxon>Orchesellinae</taxon>
        <taxon>Orchesella</taxon>
    </lineage>
</organism>
<dbReference type="Gene3D" id="1.10.150.780">
    <property type="entry name" value="Vps16, C-terminal region"/>
    <property type="match status" value="1"/>
</dbReference>
<dbReference type="Proteomes" id="UP001642540">
    <property type="component" value="Unassembled WGS sequence"/>
</dbReference>
<evidence type="ECO:0000313" key="7">
    <source>
        <dbReference type="Proteomes" id="UP001642540"/>
    </source>
</evidence>
<reference evidence="6 7" key="1">
    <citation type="submission" date="2024-08" db="EMBL/GenBank/DDBJ databases">
        <authorList>
            <person name="Cucini C."/>
            <person name="Frati F."/>
        </authorList>
    </citation>
    <scope>NUCLEOTIDE SEQUENCE [LARGE SCALE GENOMIC DNA]</scope>
</reference>
<dbReference type="InterPro" id="IPR006926">
    <property type="entry name" value="Vps16_N"/>
</dbReference>
<keyword evidence="3" id="KW-0813">Transport</keyword>
<keyword evidence="3" id="KW-0653">Protein transport</keyword>
<dbReference type="EMBL" id="CAXLJM020000041">
    <property type="protein sequence ID" value="CAL8109423.1"/>
    <property type="molecule type" value="Genomic_DNA"/>
</dbReference>
<evidence type="ECO:0000256" key="1">
    <source>
        <dbReference type="ARBA" id="ARBA00009250"/>
    </source>
</evidence>
<dbReference type="InterPro" id="IPR006925">
    <property type="entry name" value="Vps16_C"/>
</dbReference>
<comment type="function">
    <text evidence="3">Plays a role in vesicle-mediated protein trafficking to lysosomal compartments including the endocytic membrane transport and autophagic pathways. Believed to act as a core component of the putative HOPS and CORVET endosomal tethering complexes.</text>
</comment>
<evidence type="ECO:0000313" key="6">
    <source>
        <dbReference type="EMBL" id="CAL8109423.1"/>
    </source>
</evidence>
<dbReference type="PANTHER" id="PTHR12811">
    <property type="entry name" value="VACUOLAR PROTEIN SORTING VPS16"/>
    <property type="match status" value="1"/>
</dbReference>
<gene>
    <name evidence="6" type="ORF">ODALV1_LOCUS13351</name>
</gene>
<evidence type="ECO:0000259" key="5">
    <source>
        <dbReference type="Pfam" id="PF04841"/>
    </source>
</evidence>
<comment type="subcellular location">
    <subcellularLocation>
        <location evidence="3">Late endosome membrane</location>
        <topology evidence="3">Peripheral membrane protein</topology>
        <orientation evidence="3">Cytoplasmic side</orientation>
    </subcellularLocation>
    <subcellularLocation>
        <location evidence="3">Lysosome membrane</location>
        <topology evidence="3">Peripheral membrane protein</topology>
        <orientation evidence="3">Cytoplasmic side</orientation>
    </subcellularLocation>
    <text evidence="3">Cytoplasmic, peripheral membrane protein associated with late endosomes/lysosomes.</text>
</comment>
<dbReference type="Pfam" id="PF04841">
    <property type="entry name" value="Vps16_N"/>
    <property type="match status" value="1"/>
</dbReference>
<sequence>MSFLTEFDRPLTTDWISIGDGDETSEFYRKIELYDMEWTSQIDIENYAVVGASYGGPIAIIKDDKKFLRVTPQIPVKPIISIFTAAGRLISSVKWDSGVLIRMGWSSSEDLLCVQEDGNILVYNLFGASKETVQCLIGSESKEKAFEAEIFPSNNGTGVAYLTTKGNFVVVNNYRNARATKFAQVPFSDIKITSWTVVAANRLTHIVAARETSVYRVDATQAEQVFPEFVSVAGMNSAITFMAASLNGVHIALLTESGILWMGSSDFGKKYCEHTLGLRTKPKQMVWCGSKAVVISWDTTLVLVNLAGESISFTMDSQFALIPEIDCVRVVGNTTHEIIQKVPRETNSVFGIGSVEPGSVLFLASNEYAKGSHKADEYIRTINNMNKAVEECISAAGHEFYPPTQKLLLKAAQFGKCFLTKYNPEGFVHMCQMLRILNAVKDYKIAIPLTYIQLEKLTIPVLIDRLVMRRQYSLAIKIAEFLKLRESQGRSRILAHWACYKVGQTHIEEGKLADEIYEKLKSDTNISYSEIANKAFEAGRKKLALKLARFEVRRSIQVPLLLQLGDKDTALHNAVESGDANLIYEVLLNLRDSMPLGQFQMLIRKQPMAQKLYIKYCKIFKPESVRDIYDQEDDFEAQAALFIKESYSSQSESKFGARLSSLISAQEMYKKSKNEFMASVCEEQVRLLKYQQTLQQQYGKDFIDLSLRDTIKELLSMKELKLAEKLRSEFKVSEKMFWSIRLQTLGEHHEWSEVEKMSKAKKVPGGFEEFVEVCLQYSNRAEAHKYLSRVKEDLQVKYYVMARYFEEAADIAYERKNENELLFVRSSCITSDRSLAEKIEGMVTQLRTAPPDRGNRSSRK</sequence>
<dbReference type="InterPro" id="IPR016534">
    <property type="entry name" value="VPS16"/>
</dbReference>
<name>A0ABP1QN67_9HEXA</name>
<dbReference type="PIRSF" id="PIRSF007949">
    <property type="entry name" value="VPS16"/>
    <property type="match status" value="1"/>
</dbReference>
<dbReference type="InterPro" id="IPR038132">
    <property type="entry name" value="Vps16_C_sf"/>
</dbReference>
<dbReference type="Pfam" id="PF04840">
    <property type="entry name" value="Vps16_C"/>
    <property type="match status" value="1"/>
</dbReference>
<evidence type="ECO:0000259" key="4">
    <source>
        <dbReference type="Pfam" id="PF04840"/>
    </source>
</evidence>
<evidence type="ECO:0000256" key="2">
    <source>
        <dbReference type="ARBA" id="ARBA00017947"/>
    </source>
</evidence>
<comment type="similarity">
    <text evidence="1 3">Belongs to the VPS16 family.</text>
</comment>
<keyword evidence="3" id="KW-0967">Endosome</keyword>
<dbReference type="InterPro" id="IPR036322">
    <property type="entry name" value="WD40_repeat_dom_sf"/>
</dbReference>
<evidence type="ECO:0000256" key="3">
    <source>
        <dbReference type="PIRNR" id="PIRNR007949"/>
    </source>
</evidence>
<dbReference type="PANTHER" id="PTHR12811:SF0">
    <property type="entry name" value="VACUOLAR PROTEIN SORTING-ASSOCIATED PROTEIN 16 HOMOLOG"/>
    <property type="match status" value="1"/>
</dbReference>
<keyword evidence="3" id="KW-0458">Lysosome</keyword>
<keyword evidence="3" id="KW-0472">Membrane</keyword>
<proteinExistence type="inferred from homology"/>
<comment type="caution">
    <text evidence="6">The sequence shown here is derived from an EMBL/GenBank/DDBJ whole genome shotgun (WGS) entry which is preliminary data.</text>
</comment>
<protein>
    <recommendedName>
        <fullName evidence="2 3">Vacuolar protein sorting-associated protein 16 homolog</fullName>
    </recommendedName>
</protein>
<keyword evidence="7" id="KW-1185">Reference proteome</keyword>